<sequence>MKLVDGMKDEKLGSAILYCFTKGYGSVPMELYNIVLPLLYNDIFREEVSKFNDFSLCVKSCLEKDAKFVDCVLEELDRLDEITNRALGLTLLNKDLSFEINDSIMTGNCNPSKILDLNEAIILGEMLAGKSLSDVIEILQADFKIVFLDSETLGDDIDLMKLEKLGAVTIYHQTDKDEIKSRIQNANVVITNKHYLGEEELKDALQLKVICVTATGVNNIDLEYCKKAGITVCNVKGYSTNAVAQHTFALLLDLYNKNHYYHDYIDSGNYSSSSMFTHLGHTFHELANKTWGIVGMGDIGRKVAAIASAFDCKVQYYSTSGKNNQQNYQQVDFDTLLKTSDIISIHAPLNKQTENLFNKDSFEKMKSTAYLINVGRGKIVNENDLAEAIKNHSIAGAGLDVFEHEPFNNNNPLLSIKDATKLIMTPHIAWAPIETRNRVIDEVCLNIEGFKTNKLRNVCTL</sequence>
<gene>
    <name evidence="7" type="ORF">SAMN04489758_10338</name>
</gene>
<dbReference type="FunFam" id="3.40.50.720:FF:000203">
    <property type="entry name" value="D-3-phosphoglycerate dehydrogenase (SerA)"/>
    <property type="match status" value="1"/>
</dbReference>
<feature type="domain" description="D-isomer specific 2-hydroxyacid dehydrogenase catalytic" evidence="5">
    <location>
        <begin position="157"/>
        <end position="455"/>
    </location>
</feature>
<protein>
    <submittedName>
        <fullName evidence="7">Lactate dehydrogenase</fullName>
    </submittedName>
</protein>
<evidence type="ECO:0000256" key="1">
    <source>
        <dbReference type="ARBA" id="ARBA00005854"/>
    </source>
</evidence>
<evidence type="ECO:0000256" key="2">
    <source>
        <dbReference type="ARBA" id="ARBA00023002"/>
    </source>
</evidence>
<dbReference type="InterPro" id="IPR029753">
    <property type="entry name" value="D-isomer_DH_CS"/>
</dbReference>
<accession>A0A1I0CGD9</accession>
<comment type="similarity">
    <text evidence="1 4">Belongs to the D-isomer specific 2-hydroxyacid dehydrogenase family.</text>
</comment>
<dbReference type="SUPFAM" id="SSF51735">
    <property type="entry name" value="NAD(P)-binding Rossmann-fold domains"/>
    <property type="match status" value="1"/>
</dbReference>
<dbReference type="InterPro" id="IPR036291">
    <property type="entry name" value="NAD(P)-bd_dom_sf"/>
</dbReference>
<dbReference type="InterPro" id="IPR006140">
    <property type="entry name" value="D-isomer_DH_NAD-bd"/>
</dbReference>
<keyword evidence="8" id="KW-1185">Reference proteome</keyword>
<name>A0A1I0CGD9_9FIRM</name>
<evidence type="ECO:0000256" key="4">
    <source>
        <dbReference type="RuleBase" id="RU003719"/>
    </source>
</evidence>
<dbReference type="PANTHER" id="PTHR43761">
    <property type="entry name" value="D-ISOMER SPECIFIC 2-HYDROXYACID DEHYDROGENASE FAMILY PROTEIN (AFU_ORTHOLOGUE AFUA_1G13630)"/>
    <property type="match status" value="1"/>
</dbReference>
<dbReference type="Gene3D" id="3.40.50.720">
    <property type="entry name" value="NAD(P)-binding Rossmann-like Domain"/>
    <property type="match status" value="2"/>
</dbReference>
<dbReference type="RefSeq" id="WP_177165806.1">
    <property type="nucleotide sequence ID" value="NZ_FOIN01000003.1"/>
</dbReference>
<dbReference type="GO" id="GO:0016616">
    <property type="term" value="F:oxidoreductase activity, acting on the CH-OH group of donors, NAD or NADP as acceptor"/>
    <property type="evidence" value="ECO:0007669"/>
    <property type="project" value="InterPro"/>
</dbReference>
<dbReference type="PROSITE" id="PS00670">
    <property type="entry name" value="D_2_HYDROXYACID_DH_2"/>
    <property type="match status" value="1"/>
</dbReference>
<dbReference type="GO" id="GO:0051287">
    <property type="term" value="F:NAD binding"/>
    <property type="evidence" value="ECO:0007669"/>
    <property type="project" value="InterPro"/>
</dbReference>
<dbReference type="InterPro" id="IPR050418">
    <property type="entry name" value="D-iso_2-hydroxyacid_DH_PdxB"/>
</dbReference>
<dbReference type="Pfam" id="PF02826">
    <property type="entry name" value="2-Hacid_dh_C"/>
    <property type="match status" value="1"/>
</dbReference>
<dbReference type="PANTHER" id="PTHR43761:SF1">
    <property type="entry name" value="D-ISOMER SPECIFIC 2-HYDROXYACID DEHYDROGENASE CATALYTIC DOMAIN-CONTAINING PROTEIN-RELATED"/>
    <property type="match status" value="1"/>
</dbReference>
<dbReference type="NCBIfam" id="NF006263">
    <property type="entry name" value="PRK08410.1"/>
    <property type="match status" value="1"/>
</dbReference>
<dbReference type="CDD" id="cd12162">
    <property type="entry name" value="2-Hacid_dh_4"/>
    <property type="match status" value="1"/>
</dbReference>
<organism evidence="7 8">
    <name type="scientific">Thomasclavelia cocleata</name>
    <dbReference type="NCBI Taxonomy" id="69824"/>
    <lineage>
        <taxon>Bacteria</taxon>
        <taxon>Bacillati</taxon>
        <taxon>Bacillota</taxon>
        <taxon>Erysipelotrichia</taxon>
        <taxon>Erysipelotrichales</taxon>
        <taxon>Coprobacillaceae</taxon>
        <taxon>Thomasclavelia</taxon>
    </lineage>
</organism>
<dbReference type="GeneID" id="78287496"/>
<dbReference type="AlphaFoldDB" id="A0A1I0CGD9"/>
<keyword evidence="3" id="KW-0520">NAD</keyword>
<keyword evidence="2 4" id="KW-0560">Oxidoreductase</keyword>
<dbReference type="InterPro" id="IPR006139">
    <property type="entry name" value="D-isomer_2_OHA_DH_cat_dom"/>
</dbReference>
<evidence type="ECO:0000259" key="5">
    <source>
        <dbReference type="Pfam" id="PF00389"/>
    </source>
</evidence>
<reference evidence="8" key="1">
    <citation type="submission" date="2016-10" db="EMBL/GenBank/DDBJ databases">
        <authorList>
            <person name="Varghese N."/>
            <person name="Submissions S."/>
        </authorList>
    </citation>
    <scope>NUCLEOTIDE SEQUENCE [LARGE SCALE GENOMIC DNA]</scope>
    <source>
        <strain evidence="8">DSM 1551</strain>
    </source>
</reference>
<evidence type="ECO:0000313" key="8">
    <source>
        <dbReference type="Proteomes" id="UP000198558"/>
    </source>
</evidence>
<dbReference type="Pfam" id="PF00389">
    <property type="entry name" value="2-Hacid_dh"/>
    <property type="match status" value="1"/>
</dbReference>
<dbReference type="EMBL" id="FOIN01000003">
    <property type="protein sequence ID" value="SET18661.1"/>
    <property type="molecule type" value="Genomic_DNA"/>
</dbReference>
<evidence type="ECO:0000259" key="6">
    <source>
        <dbReference type="Pfam" id="PF02826"/>
    </source>
</evidence>
<dbReference type="SUPFAM" id="SSF52283">
    <property type="entry name" value="Formate/glycerate dehydrogenase catalytic domain-like"/>
    <property type="match status" value="1"/>
</dbReference>
<evidence type="ECO:0000313" key="7">
    <source>
        <dbReference type="EMBL" id="SET18661.1"/>
    </source>
</evidence>
<dbReference type="Proteomes" id="UP000198558">
    <property type="component" value="Unassembled WGS sequence"/>
</dbReference>
<dbReference type="PROSITE" id="PS00671">
    <property type="entry name" value="D_2_HYDROXYACID_DH_3"/>
    <property type="match status" value="1"/>
</dbReference>
<proteinExistence type="inferred from homology"/>
<evidence type="ECO:0000256" key="3">
    <source>
        <dbReference type="ARBA" id="ARBA00023027"/>
    </source>
</evidence>
<feature type="domain" description="D-isomer specific 2-hydroxyacid dehydrogenase NAD-binding" evidence="6">
    <location>
        <begin position="248"/>
        <end position="429"/>
    </location>
</feature>